<organism evidence="5 6">
    <name type="scientific">Nitratireductor kimnyeongensis</name>
    <dbReference type="NCBI Taxonomy" id="430679"/>
    <lineage>
        <taxon>Bacteria</taxon>
        <taxon>Pseudomonadati</taxon>
        <taxon>Pseudomonadota</taxon>
        <taxon>Alphaproteobacteria</taxon>
        <taxon>Hyphomicrobiales</taxon>
        <taxon>Phyllobacteriaceae</taxon>
        <taxon>Nitratireductor</taxon>
    </lineage>
</organism>
<dbReference type="InterPro" id="IPR018060">
    <property type="entry name" value="HTH_AraC"/>
</dbReference>
<dbReference type="Proteomes" id="UP001596107">
    <property type="component" value="Unassembled WGS sequence"/>
</dbReference>
<evidence type="ECO:0000256" key="2">
    <source>
        <dbReference type="ARBA" id="ARBA00023125"/>
    </source>
</evidence>
<proteinExistence type="predicted"/>
<keyword evidence="6" id="KW-1185">Reference proteome</keyword>
<feature type="domain" description="HTH araC/xylS-type" evidence="4">
    <location>
        <begin position="54"/>
        <end position="155"/>
    </location>
</feature>
<dbReference type="SMART" id="SM00342">
    <property type="entry name" value="HTH_ARAC"/>
    <property type="match status" value="1"/>
</dbReference>
<dbReference type="Pfam" id="PF12833">
    <property type="entry name" value="HTH_18"/>
    <property type="match status" value="1"/>
</dbReference>
<name>A0ABW0T2P0_9HYPH</name>
<dbReference type="RefSeq" id="WP_246637820.1">
    <property type="nucleotide sequence ID" value="NZ_CP078143.1"/>
</dbReference>
<dbReference type="Gene3D" id="1.10.10.60">
    <property type="entry name" value="Homeodomain-like"/>
    <property type="match status" value="1"/>
</dbReference>
<keyword evidence="1" id="KW-0805">Transcription regulation</keyword>
<comment type="caution">
    <text evidence="5">The sequence shown here is derived from an EMBL/GenBank/DDBJ whole genome shotgun (WGS) entry which is preliminary data.</text>
</comment>
<dbReference type="PANTHER" id="PTHR46796">
    <property type="entry name" value="HTH-TYPE TRANSCRIPTIONAL ACTIVATOR RHAS-RELATED"/>
    <property type="match status" value="1"/>
</dbReference>
<dbReference type="PROSITE" id="PS01124">
    <property type="entry name" value="HTH_ARAC_FAMILY_2"/>
    <property type="match status" value="1"/>
</dbReference>
<evidence type="ECO:0000313" key="5">
    <source>
        <dbReference type="EMBL" id="MFC5583616.1"/>
    </source>
</evidence>
<evidence type="ECO:0000259" key="4">
    <source>
        <dbReference type="PROSITE" id="PS01124"/>
    </source>
</evidence>
<keyword evidence="3" id="KW-0804">Transcription</keyword>
<dbReference type="SUPFAM" id="SSF46689">
    <property type="entry name" value="Homeodomain-like"/>
    <property type="match status" value="1"/>
</dbReference>
<evidence type="ECO:0000256" key="3">
    <source>
        <dbReference type="ARBA" id="ARBA00023163"/>
    </source>
</evidence>
<dbReference type="InterPro" id="IPR009057">
    <property type="entry name" value="Homeodomain-like_sf"/>
</dbReference>
<dbReference type="InterPro" id="IPR050204">
    <property type="entry name" value="AraC_XylS_family_regulators"/>
</dbReference>
<evidence type="ECO:0000313" key="6">
    <source>
        <dbReference type="Proteomes" id="UP001596107"/>
    </source>
</evidence>
<keyword evidence="2" id="KW-0238">DNA-binding</keyword>
<evidence type="ECO:0000256" key="1">
    <source>
        <dbReference type="ARBA" id="ARBA00023015"/>
    </source>
</evidence>
<dbReference type="EMBL" id="JBHSNB010000001">
    <property type="protein sequence ID" value="MFC5583616.1"/>
    <property type="molecule type" value="Genomic_DNA"/>
</dbReference>
<dbReference type="PANTHER" id="PTHR46796:SF15">
    <property type="entry name" value="BLL1074 PROTEIN"/>
    <property type="match status" value="1"/>
</dbReference>
<protein>
    <submittedName>
        <fullName evidence="5">Helix-turn-helix domain-containing protein</fullName>
    </submittedName>
</protein>
<gene>
    <name evidence="5" type="ORF">ACFPOD_00695</name>
</gene>
<reference evidence="6" key="1">
    <citation type="journal article" date="2019" name="Int. J. Syst. Evol. Microbiol.">
        <title>The Global Catalogue of Microorganisms (GCM) 10K type strain sequencing project: providing services to taxonomists for standard genome sequencing and annotation.</title>
        <authorList>
            <consortium name="The Broad Institute Genomics Platform"/>
            <consortium name="The Broad Institute Genome Sequencing Center for Infectious Disease"/>
            <person name="Wu L."/>
            <person name="Ma J."/>
        </authorList>
    </citation>
    <scope>NUCLEOTIDE SEQUENCE [LARGE SCALE GENOMIC DNA]</scope>
    <source>
        <strain evidence="6">JCM 3366</strain>
    </source>
</reference>
<sequence length="157" mass="17994">MSELAARMIPLDDILGPVARHLRERLGEEADWERRLDLVETFVYRRLLERPAAERKSTMALNRIAASHGTTPISTIAAEFDCSRKHLNNIFRQSIGIAPKTYARMVRFHHVRRLAMISQQSWAEIALECGFADQAHMSRDFLAFSGETPSGWKRRTS</sequence>
<accession>A0ABW0T2P0</accession>